<gene>
    <name evidence="3" type="ORF">Tci_005067</name>
</gene>
<reference evidence="3" key="1">
    <citation type="journal article" date="2019" name="Sci. Rep.">
        <title>Draft genome of Tanacetum cinerariifolium, the natural source of mosquito coil.</title>
        <authorList>
            <person name="Yamashiro T."/>
            <person name="Shiraishi A."/>
            <person name="Satake H."/>
            <person name="Nakayama K."/>
        </authorList>
    </citation>
    <scope>NUCLEOTIDE SEQUENCE</scope>
</reference>
<feature type="region of interest" description="Disordered" evidence="2">
    <location>
        <begin position="476"/>
        <end position="501"/>
    </location>
</feature>
<dbReference type="EMBL" id="BKCJ010000426">
    <property type="protein sequence ID" value="GEU33089.1"/>
    <property type="molecule type" value="Genomic_DNA"/>
</dbReference>
<name>A0A6L2J882_TANCI</name>
<feature type="compositionally biased region" description="Basic and acidic residues" evidence="2">
    <location>
        <begin position="479"/>
        <end position="501"/>
    </location>
</feature>
<keyword evidence="1" id="KW-0175">Coiled coil</keyword>
<evidence type="ECO:0000256" key="2">
    <source>
        <dbReference type="SAM" id="MobiDB-lite"/>
    </source>
</evidence>
<comment type="caution">
    <text evidence="3">The sequence shown here is derived from an EMBL/GenBank/DDBJ whole genome shotgun (WGS) entry which is preliminary data.</text>
</comment>
<feature type="region of interest" description="Disordered" evidence="2">
    <location>
        <begin position="1"/>
        <end position="31"/>
    </location>
</feature>
<accession>A0A6L2J882</accession>
<feature type="coiled-coil region" evidence="1">
    <location>
        <begin position="72"/>
        <end position="106"/>
    </location>
</feature>
<organism evidence="3">
    <name type="scientific">Tanacetum cinerariifolium</name>
    <name type="common">Dalmatian daisy</name>
    <name type="synonym">Chrysanthemum cinerariifolium</name>
    <dbReference type="NCBI Taxonomy" id="118510"/>
    <lineage>
        <taxon>Eukaryota</taxon>
        <taxon>Viridiplantae</taxon>
        <taxon>Streptophyta</taxon>
        <taxon>Embryophyta</taxon>
        <taxon>Tracheophyta</taxon>
        <taxon>Spermatophyta</taxon>
        <taxon>Magnoliopsida</taxon>
        <taxon>eudicotyledons</taxon>
        <taxon>Gunneridae</taxon>
        <taxon>Pentapetalae</taxon>
        <taxon>asterids</taxon>
        <taxon>campanulids</taxon>
        <taxon>Asterales</taxon>
        <taxon>Asteraceae</taxon>
        <taxon>Asteroideae</taxon>
        <taxon>Anthemideae</taxon>
        <taxon>Anthemidinae</taxon>
        <taxon>Tanacetum</taxon>
    </lineage>
</organism>
<proteinExistence type="predicted"/>
<evidence type="ECO:0000256" key="1">
    <source>
        <dbReference type="SAM" id="Coils"/>
    </source>
</evidence>
<evidence type="ECO:0000313" key="3">
    <source>
        <dbReference type="EMBL" id="GEU33089.1"/>
    </source>
</evidence>
<sequence>MPCRTGPKTDPDQTVQFRSGPRLRNEGATRRDRTKCCHVGVRLLLNVESCQQVEAVINYLKLQTHTPKKKKRVQKQIDIQFARELEEELEREAQRMNAQIARDEEIAKIHAEEELQQMIAGLFRSNETIAKHLEEYDQAAAELTIGERIELISELVKYQDHYSKILKYQVQQRKSRTKKQKRDFYMDVIRNNLGWKVKDFKVMSFEEIEAKFKTVWEQIEGGVSKIPKGEAAWFKRKGIRSEKESTKKQKTTEEVPEEVKSCDEIPKEKIKELIRLVPIEEVYIEALQVKHPIIDWKVHTEGQRSYWKITRLGGSSASYQFFVDMLKQIDREDLNQLWALVKETLSISPATDEKEMKLWVELKRLYELNVEDHLWTHTQRIMHAPVDWRLYDTCGVHYVIFKDMEIFMLVEKNYPLRKALALVMICYKLQVEKYSQMAIDLVRKIQQIAGALSLQGIKCTRHSHCQLQSSHCQKNFPLPEKKDATARRKEKPLPERSHYYQ</sequence>
<protein>
    <submittedName>
        <fullName evidence="3">Uncharacterized protein</fullName>
    </submittedName>
</protein>
<dbReference type="AlphaFoldDB" id="A0A6L2J882"/>